<dbReference type="STRING" id="626937.HMPREF3293_03133"/>
<evidence type="ECO:0000259" key="1">
    <source>
        <dbReference type="Pfam" id="PF13472"/>
    </source>
</evidence>
<dbReference type="Proteomes" id="UP000070366">
    <property type="component" value="Unassembled WGS sequence"/>
</dbReference>
<comment type="caution">
    <text evidence="2">The sequence shown here is derived from an EMBL/GenBank/DDBJ whole genome shotgun (WGS) entry which is preliminary data.</text>
</comment>
<feature type="domain" description="SGNH hydrolase-type esterase" evidence="1">
    <location>
        <begin position="9"/>
        <end position="199"/>
    </location>
</feature>
<dbReference type="Gene3D" id="3.40.50.1110">
    <property type="entry name" value="SGNH hydrolase"/>
    <property type="match status" value="1"/>
</dbReference>
<reference evidence="2 3" key="1">
    <citation type="submission" date="2016-02" db="EMBL/GenBank/DDBJ databases">
        <authorList>
            <person name="Wen L."/>
            <person name="He K."/>
            <person name="Yang H."/>
        </authorList>
    </citation>
    <scope>NUCLEOTIDE SEQUENCE [LARGE SCALE GENOMIC DNA]</scope>
    <source>
        <strain evidence="2 3">DSM 22607</strain>
    </source>
</reference>
<dbReference type="EMBL" id="LSZW01000067">
    <property type="protein sequence ID" value="KXK64085.1"/>
    <property type="molecule type" value="Genomic_DNA"/>
</dbReference>
<gene>
    <name evidence="2" type="ORF">HMPREF3293_03133</name>
</gene>
<dbReference type="RefSeq" id="WP_242866609.1">
    <property type="nucleotide sequence ID" value="NZ_CABMOF010000010.1"/>
</dbReference>
<dbReference type="PATRIC" id="fig|626937.4.peg.3084"/>
<protein>
    <recommendedName>
        <fullName evidence="1">SGNH hydrolase-type esterase domain-containing protein</fullName>
    </recommendedName>
</protein>
<dbReference type="AlphaFoldDB" id="A0A136Q087"/>
<organism evidence="2 3">
    <name type="scientific">Christensenella minuta</name>
    <dbReference type="NCBI Taxonomy" id="626937"/>
    <lineage>
        <taxon>Bacteria</taxon>
        <taxon>Bacillati</taxon>
        <taxon>Bacillota</taxon>
        <taxon>Clostridia</taxon>
        <taxon>Christensenellales</taxon>
        <taxon>Christensenellaceae</taxon>
        <taxon>Christensenella</taxon>
    </lineage>
</organism>
<accession>A0A136Q087</accession>
<dbReference type="CDD" id="cd01839">
    <property type="entry name" value="SGNH_arylesterase_like"/>
    <property type="match status" value="1"/>
</dbReference>
<evidence type="ECO:0000313" key="2">
    <source>
        <dbReference type="EMBL" id="KXK64085.1"/>
    </source>
</evidence>
<sequence>MNEMKTIVCYGDSNTWGYRPADGRRAPYHERWTGILQTLLGDGYLVYEEGMNARTTGLDDPAEPCRNGLSYLEPCLLTKKPVDLLVIMLGTNDTKVHLGQTAFSISKCLEQLIVKAQSPIYGRDGVPEILVVSPIRIGERIAESCFGDCFDERSVLTAGELAPRYRNMAELHGCHYIDAAKLAAPSPLDQLHLDKEGHEKLARAFYQCVKEILG</sequence>
<dbReference type="InterPro" id="IPR036514">
    <property type="entry name" value="SGNH_hydro_sf"/>
</dbReference>
<name>A0A136Q087_9FIRM</name>
<dbReference type="InterPro" id="IPR013830">
    <property type="entry name" value="SGNH_hydro"/>
</dbReference>
<evidence type="ECO:0000313" key="3">
    <source>
        <dbReference type="Proteomes" id="UP000070366"/>
    </source>
</evidence>
<dbReference type="Pfam" id="PF13472">
    <property type="entry name" value="Lipase_GDSL_2"/>
    <property type="match status" value="1"/>
</dbReference>
<proteinExistence type="predicted"/>
<keyword evidence="3" id="KW-1185">Reference proteome</keyword>
<dbReference type="SUPFAM" id="SSF52266">
    <property type="entry name" value="SGNH hydrolase"/>
    <property type="match status" value="1"/>
</dbReference>